<keyword evidence="3" id="KW-0762">Sugar transport</keyword>
<dbReference type="GO" id="GO:0005737">
    <property type="term" value="C:cytoplasm"/>
    <property type="evidence" value="ECO:0007669"/>
    <property type="project" value="UniProtKB-SubCell"/>
</dbReference>
<accession>A0A7U9TGQ0</accession>
<dbReference type="KEGG" id="manr:MPAN_005010"/>
<organism evidence="7 8">
    <name type="scientific">Mariniplasma anaerobium</name>
    <dbReference type="NCBI Taxonomy" id="2735436"/>
    <lineage>
        <taxon>Bacteria</taxon>
        <taxon>Bacillati</taxon>
        <taxon>Mycoplasmatota</taxon>
        <taxon>Mollicutes</taxon>
        <taxon>Acholeplasmatales</taxon>
        <taxon>Acholeplasmataceae</taxon>
        <taxon>Mariniplasma</taxon>
    </lineage>
</organism>
<keyword evidence="4" id="KW-0808">Transferase</keyword>
<sequence>MNIHFRKPIKGEYLDITKASDDIFSQKLLGPGFLVKPKDKHIYSPICGKIKMIYPTLHAIAVSTENLDILIHVGLTEKIRHKDLFNLYVKLGDTVSEGDKLLSLNFDFSDYHEDDYQIPIVFVQKHTLQILSECEDSIELGIL</sequence>
<comment type="subcellular location">
    <subcellularLocation>
        <location evidence="1">Cytoplasm</location>
    </subcellularLocation>
</comment>
<reference evidence="7" key="1">
    <citation type="submission" date="2021-01" db="EMBL/GenBank/DDBJ databases">
        <title>Draft genome sequence of Acholeplasmataceae bacterium strain Mahy22.</title>
        <authorList>
            <person name="Watanabe M."/>
            <person name="Kojima H."/>
            <person name="Fukui M."/>
        </authorList>
    </citation>
    <scope>NUCLEOTIDE SEQUENCE</scope>
    <source>
        <strain evidence="7">Mahy22</strain>
    </source>
</reference>
<dbReference type="InterPro" id="IPR011055">
    <property type="entry name" value="Dup_hybrid_motif"/>
</dbReference>
<keyword evidence="2" id="KW-0813">Transport</keyword>
<dbReference type="GO" id="GO:0009401">
    <property type="term" value="P:phosphoenolpyruvate-dependent sugar phosphotransferase system"/>
    <property type="evidence" value="ECO:0007669"/>
    <property type="project" value="UniProtKB-KW"/>
</dbReference>
<dbReference type="RefSeq" id="WP_176238454.1">
    <property type="nucleotide sequence ID" value="NZ_AP024412.1"/>
</dbReference>
<dbReference type="AlphaFoldDB" id="A0A7U9TGQ0"/>
<evidence type="ECO:0000313" key="8">
    <source>
        <dbReference type="Proteomes" id="UP000620133"/>
    </source>
</evidence>
<evidence type="ECO:0000256" key="1">
    <source>
        <dbReference type="ARBA" id="ARBA00004496"/>
    </source>
</evidence>
<dbReference type="Proteomes" id="UP000620133">
    <property type="component" value="Chromosome"/>
</dbReference>
<evidence type="ECO:0000256" key="5">
    <source>
        <dbReference type="ARBA" id="ARBA00022683"/>
    </source>
</evidence>
<keyword evidence="5" id="KW-0598">Phosphotransferase system</keyword>
<evidence type="ECO:0000256" key="4">
    <source>
        <dbReference type="ARBA" id="ARBA00022679"/>
    </source>
</evidence>
<keyword evidence="8" id="KW-1185">Reference proteome</keyword>
<dbReference type="InterPro" id="IPR050890">
    <property type="entry name" value="PTS_EIIA_component"/>
</dbReference>
<evidence type="ECO:0000256" key="2">
    <source>
        <dbReference type="ARBA" id="ARBA00022448"/>
    </source>
</evidence>
<keyword evidence="6" id="KW-0418">Kinase</keyword>
<dbReference type="SUPFAM" id="SSF51261">
    <property type="entry name" value="Duplicated hybrid motif"/>
    <property type="match status" value="1"/>
</dbReference>
<dbReference type="GO" id="GO:0016301">
    <property type="term" value="F:kinase activity"/>
    <property type="evidence" value="ECO:0007669"/>
    <property type="project" value="UniProtKB-KW"/>
</dbReference>
<name>A0A7U9TGQ0_9MOLU</name>
<dbReference type="Pfam" id="PF00358">
    <property type="entry name" value="PTS_EIIA_1"/>
    <property type="match status" value="1"/>
</dbReference>
<evidence type="ECO:0000256" key="6">
    <source>
        <dbReference type="ARBA" id="ARBA00022777"/>
    </source>
</evidence>
<dbReference type="Gene3D" id="2.70.70.10">
    <property type="entry name" value="Glucose Permease (Domain IIA)"/>
    <property type="match status" value="1"/>
</dbReference>
<dbReference type="PANTHER" id="PTHR45008:SF1">
    <property type="entry name" value="PTS SYSTEM GLUCOSE-SPECIFIC EIIA COMPONENT"/>
    <property type="match status" value="1"/>
</dbReference>
<evidence type="ECO:0000313" key="7">
    <source>
        <dbReference type="EMBL" id="BCR35608.1"/>
    </source>
</evidence>
<proteinExistence type="predicted"/>
<dbReference type="InterPro" id="IPR001127">
    <property type="entry name" value="PTS_EIIA_1_perm"/>
</dbReference>
<dbReference type="PROSITE" id="PS51093">
    <property type="entry name" value="PTS_EIIA_TYPE_1"/>
    <property type="match status" value="1"/>
</dbReference>
<protein>
    <submittedName>
        <fullName evidence="7">Uncharacterized protein</fullName>
    </submittedName>
</protein>
<gene>
    <name evidence="7" type="ORF">MPAN_005010</name>
</gene>
<evidence type="ECO:0000256" key="3">
    <source>
        <dbReference type="ARBA" id="ARBA00022597"/>
    </source>
</evidence>
<dbReference type="PANTHER" id="PTHR45008">
    <property type="entry name" value="PTS SYSTEM GLUCOSE-SPECIFIC EIIA COMPONENT"/>
    <property type="match status" value="1"/>
</dbReference>
<dbReference type="EMBL" id="AP024412">
    <property type="protein sequence ID" value="BCR35608.1"/>
    <property type="molecule type" value="Genomic_DNA"/>
</dbReference>